<feature type="transmembrane region" description="Helical" evidence="1">
    <location>
        <begin position="105"/>
        <end position="122"/>
    </location>
</feature>
<evidence type="ECO:0008006" key="4">
    <source>
        <dbReference type="Google" id="ProtNLM"/>
    </source>
</evidence>
<proteinExistence type="predicted"/>
<dbReference type="Proteomes" id="UP001156940">
    <property type="component" value="Unassembled WGS sequence"/>
</dbReference>
<dbReference type="EMBL" id="JARXRM010000025">
    <property type="protein sequence ID" value="MDH5822646.1"/>
    <property type="molecule type" value="Genomic_DNA"/>
</dbReference>
<keyword evidence="1" id="KW-1133">Transmembrane helix</keyword>
<evidence type="ECO:0000313" key="3">
    <source>
        <dbReference type="Proteomes" id="UP001156940"/>
    </source>
</evidence>
<organism evidence="2 3">
    <name type="scientific">Luteimonas endophytica</name>
    <dbReference type="NCBI Taxonomy" id="3042023"/>
    <lineage>
        <taxon>Bacteria</taxon>
        <taxon>Pseudomonadati</taxon>
        <taxon>Pseudomonadota</taxon>
        <taxon>Gammaproteobacteria</taxon>
        <taxon>Lysobacterales</taxon>
        <taxon>Lysobacteraceae</taxon>
        <taxon>Luteimonas</taxon>
    </lineage>
</organism>
<name>A0ABT6J746_9GAMM</name>
<comment type="caution">
    <text evidence="2">The sequence shown here is derived from an EMBL/GenBank/DDBJ whole genome shotgun (WGS) entry which is preliminary data.</text>
</comment>
<sequence>MTPGMLWLAWAGYLAWLLAGTADFLCHRATDLPHTSGLGESAMHLLQLGLIGTGVFALLLLESGWGVWALLGLLALAHAVVGYIDTRRAYGRREIRPLEQHVHSVLDMAPWIGLGLVIAASWSSAAEPGWALRLRQPPLSAAVWALALVPPALLCGVPALLELRAALAARRRAPV</sequence>
<evidence type="ECO:0000256" key="1">
    <source>
        <dbReference type="SAM" id="Phobius"/>
    </source>
</evidence>
<evidence type="ECO:0000313" key="2">
    <source>
        <dbReference type="EMBL" id="MDH5822646.1"/>
    </source>
</evidence>
<protein>
    <recommendedName>
        <fullName evidence="4">Diguanylate cyclase</fullName>
    </recommendedName>
</protein>
<accession>A0ABT6J746</accession>
<keyword evidence="1" id="KW-0812">Transmembrane</keyword>
<gene>
    <name evidence="2" type="ORF">QFW77_06520</name>
</gene>
<dbReference type="RefSeq" id="WP_280573589.1">
    <property type="nucleotide sequence ID" value="NZ_JARXRM010000025.1"/>
</dbReference>
<feature type="transmembrane region" description="Helical" evidence="1">
    <location>
        <begin position="142"/>
        <end position="161"/>
    </location>
</feature>
<feature type="transmembrane region" description="Helical" evidence="1">
    <location>
        <begin position="6"/>
        <end position="26"/>
    </location>
</feature>
<reference evidence="2 3" key="1">
    <citation type="submission" date="2023-04" db="EMBL/GenBank/DDBJ databases">
        <title>Luteimonas endophyticus RD2P54.</title>
        <authorList>
            <person name="Sun J.-Q."/>
        </authorList>
    </citation>
    <scope>NUCLEOTIDE SEQUENCE [LARGE SCALE GENOMIC DNA]</scope>
    <source>
        <strain evidence="2 3">RD2P54</strain>
    </source>
</reference>
<feature type="transmembrane region" description="Helical" evidence="1">
    <location>
        <begin position="65"/>
        <end position="84"/>
    </location>
</feature>
<keyword evidence="3" id="KW-1185">Reference proteome</keyword>
<keyword evidence="1" id="KW-0472">Membrane</keyword>
<feature type="transmembrane region" description="Helical" evidence="1">
    <location>
        <begin position="38"/>
        <end position="59"/>
    </location>
</feature>